<organism evidence="5">
    <name type="scientific">marine metagenome</name>
    <dbReference type="NCBI Taxonomy" id="408172"/>
    <lineage>
        <taxon>unclassified sequences</taxon>
        <taxon>metagenomes</taxon>
        <taxon>ecological metagenomes</taxon>
    </lineage>
</organism>
<dbReference type="InterPro" id="IPR013747">
    <property type="entry name" value="ACP_syn_III_C"/>
</dbReference>
<evidence type="ECO:0000256" key="1">
    <source>
        <dbReference type="ARBA" id="ARBA00022679"/>
    </source>
</evidence>
<feature type="domain" description="Beta-ketoacyl-[acyl-carrier-protein] synthase III C-terminal" evidence="4">
    <location>
        <begin position="2"/>
        <end position="52"/>
    </location>
</feature>
<keyword evidence="3" id="KW-0472">Membrane</keyword>
<dbReference type="EMBL" id="UINC01135878">
    <property type="protein sequence ID" value="SVD20300.1"/>
    <property type="molecule type" value="Genomic_DNA"/>
</dbReference>
<keyword evidence="3" id="KW-0812">Transmembrane</keyword>
<dbReference type="PANTHER" id="PTHR34069">
    <property type="entry name" value="3-OXOACYL-[ACYL-CARRIER-PROTEIN] SYNTHASE 3"/>
    <property type="match status" value="1"/>
</dbReference>
<keyword evidence="2" id="KW-0012">Acyltransferase</keyword>
<dbReference type="Pfam" id="PF08541">
    <property type="entry name" value="ACP_syn_III_C"/>
    <property type="match status" value="1"/>
</dbReference>
<keyword evidence="3" id="KW-1133">Transmembrane helix</keyword>
<dbReference type="PANTHER" id="PTHR34069:SF2">
    <property type="entry name" value="BETA-KETOACYL-[ACYL-CARRIER-PROTEIN] SYNTHASE III"/>
    <property type="match status" value="1"/>
</dbReference>
<dbReference type="SUPFAM" id="SSF53901">
    <property type="entry name" value="Thiolase-like"/>
    <property type="match status" value="1"/>
</dbReference>
<proteinExistence type="predicted"/>
<name>A0A382TDV4_9ZZZZ</name>
<accession>A0A382TDV4</accession>
<sequence>VINILDKTGNCVAASMPMAFVTAVDDGRINRGDLLYFIGTGAGLSMACALVSY</sequence>
<evidence type="ECO:0000259" key="4">
    <source>
        <dbReference type="Pfam" id="PF08541"/>
    </source>
</evidence>
<reference evidence="5" key="1">
    <citation type="submission" date="2018-05" db="EMBL/GenBank/DDBJ databases">
        <authorList>
            <person name="Lanie J.A."/>
            <person name="Ng W.-L."/>
            <person name="Kazmierczak K.M."/>
            <person name="Andrzejewski T.M."/>
            <person name="Davidsen T.M."/>
            <person name="Wayne K.J."/>
            <person name="Tettelin H."/>
            <person name="Glass J.I."/>
            <person name="Rusch D."/>
            <person name="Podicherti R."/>
            <person name="Tsui H.-C.T."/>
            <person name="Winkler M.E."/>
        </authorList>
    </citation>
    <scope>NUCLEOTIDE SEQUENCE</scope>
</reference>
<keyword evidence="1" id="KW-0808">Transferase</keyword>
<dbReference type="GO" id="GO:0016746">
    <property type="term" value="F:acyltransferase activity"/>
    <property type="evidence" value="ECO:0007669"/>
    <property type="project" value="UniProtKB-KW"/>
</dbReference>
<feature type="transmembrane region" description="Helical" evidence="3">
    <location>
        <begin position="34"/>
        <end position="52"/>
    </location>
</feature>
<feature type="non-terminal residue" evidence="5">
    <location>
        <position position="1"/>
    </location>
</feature>
<dbReference type="InterPro" id="IPR016039">
    <property type="entry name" value="Thiolase-like"/>
</dbReference>
<evidence type="ECO:0000256" key="2">
    <source>
        <dbReference type="ARBA" id="ARBA00023315"/>
    </source>
</evidence>
<dbReference type="AlphaFoldDB" id="A0A382TDV4"/>
<dbReference type="GO" id="GO:0044550">
    <property type="term" value="P:secondary metabolite biosynthetic process"/>
    <property type="evidence" value="ECO:0007669"/>
    <property type="project" value="TreeGrafter"/>
</dbReference>
<evidence type="ECO:0000313" key="5">
    <source>
        <dbReference type="EMBL" id="SVD20300.1"/>
    </source>
</evidence>
<gene>
    <name evidence="5" type="ORF">METZ01_LOCUS373154</name>
</gene>
<evidence type="ECO:0000256" key="3">
    <source>
        <dbReference type="SAM" id="Phobius"/>
    </source>
</evidence>
<dbReference type="Gene3D" id="3.40.47.10">
    <property type="match status" value="1"/>
</dbReference>
<protein>
    <recommendedName>
        <fullName evidence="4">Beta-ketoacyl-[acyl-carrier-protein] synthase III C-terminal domain-containing protein</fullName>
    </recommendedName>
</protein>